<evidence type="ECO:0000313" key="1">
    <source>
        <dbReference type="EMBL" id="TCV79275.1"/>
    </source>
</evidence>
<dbReference type="EMBL" id="SMCO01000033">
    <property type="protein sequence ID" value="TCV79275.1"/>
    <property type="molecule type" value="Genomic_DNA"/>
</dbReference>
<dbReference type="AlphaFoldDB" id="A0A4R3XRH0"/>
<name>A0A4R3XRH0_9PROT</name>
<accession>A0A4R3XRH0</accession>
<dbReference type="OrthoDB" id="4272688at2"/>
<organism evidence="1 2">
    <name type="scientific">Sulfurirhabdus autotrophica</name>
    <dbReference type="NCBI Taxonomy" id="1706046"/>
    <lineage>
        <taxon>Bacteria</taxon>
        <taxon>Pseudomonadati</taxon>
        <taxon>Pseudomonadota</taxon>
        <taxon>Betaproteobacteria</taxon>
        <taxon>Nitrosomonadales</taxon>
        <taxon>Sulfuricellaceae</taxon>
        <taxon>Sulfurirhabdus</taxon>
    </lineage>
</organism>
<keyword evidence="2" id="KW-1185">Reference proteome</keyword>
<gene>
    <name evidence="1" type="ORF">EDC63_1335</name>
</gene>
<evidence type="ECO:0000313" key="2">
    <source>
        <dbReference type="Proteomes" id="UP000295367"/>
    </source>
</evidence>
<dbReference type="RefSeq" id="WP_124944987.1">
    <property type="nucleotide sequence ID" value="NZ_BHVT01000006.1"/>
</dbReference>
<comment type="caution">
    <text evidence="1">The sequence shown here is derived from an EMBL/GenBank/DDBJ whole genome shotgun (WGS) entry which is preliminary data.</text>
</comment>
<proteinExistence type="predicted"/>
<dbReference type="Proteomes" id="UP000295367">
    <property type="component" value="Unassembled WGS sequence"/>
</dbReference>
<sequence>MDTITSMTSTLEPLVDFDQVVPYTDKDHPLFNELYEVLKRHGALRRFGITLLHQHFPITDEEILLEKTNIEDRIMMIRPTQKTELKGKKYLETSWRLDTGTPVMVCVCVPKSNGGHDHF</sequence>
<reference evidence="1 2" key="1">
    <citation type="submission" date="2019-03" db="EMBL/GenBank/DDBJ databases">
        <title>Genomic Encyclopedia of Type Strains, Phase IV (KMG-IV): sequencing the most valuable type-strain genomes for metagenomic binning, comparative biology and taxonomic classification.</title>
        <authorList>
            <person name="Goeker M."/>
        </authorList>
    </citation>
    <scope>NUCLEOTIDE SEQUENCE [LARGE SCALE GENOMIC DNA]</scope>
    <source>
        <strain evidence="1 2">DSM 100309</strain>
    </source>
</reference>
<protein>
    <submittedName>
        <fullName evidence="1">Uncharacterized protein</fullName>
    </submittedName>
</protein>